<feature type="binding site" evidence="13">
    <location>
        <position position="136"/>
    </location>
    <ligand>
        <name>(S)-2,3,4,5-tetrahydrodipicolinate</name>
        <dbReference type="ChEBI" id="CHEBI:16845"/>
    </ligand>
</feature>
<protein>
    <recommendedName>
        <fullName evidence="10 13">4-hydroxy-tetrahydrodipicolinate reductase</fullName>
        <shortName evidence="13">HTPA reductase</shortName>
        <ecNumber evidence="10 13">1.17.1.8</ecNumber>
    </recommendedName>
</protein>
<dbReference type="GO" id="GO:0051287">
    <property type="term" value="F:NAD binding"/>
    <property type="evidence" value="ECO:0007669"/>
    <property type="project" value="UniProtKB-UniRule"/>
</dbReference>
<dbReference type="SUPFAM" id="SSF51735">
    <property type="entry name" value="NAD(P)-binding Rossmann-fold domains"/>
    <property type="match status" value="1"/>
</dbReference>
<dbReference type="InterPro" id="IPR023940">
    <property type="entry name" value="DHDPR_bac"/>
</dbReference>
<evidence type="ECO:0000256" key="8">
    <source>
        <dbReference type="ARBA" id="ARBA00023154"/>
    </source>
</evidence>
<dbReference type="GO" id="GO:0008839">
    <property type="term" value="F:4-hydroxy-tetrahydrodipicolinate reductase"/>
    <property type="evidence" value="ECO:0007669"/>
    <property type="project" value="UniProtKB-UniRule"/>
</dbReference>
<keyword evidence="5 13" id="KW-0220">Diaminopimelate biosynthesis</keyword>
<feature type="active site" description="Proton donor" evidence="13">
    <location>
        <position position="139"/>
    </location>
</feature>
<evidence type="ECO:0000256" key="5">
    <source>
        <dbReference type="ARBA" id="ARBA00022915"/>
    </source>
</evidence>
<dbReference type="SUPFAM" id="SSF55347">
    <property type="entry name" value="Glyceraldehyde-3-phosphate dehydrogenase-like, C-terminal domain"/>
    <property type="match status" value="1"/>
</dbReference>
<dbReference type="GO" id="GO:0050661">
    <property type="term" value="F:NADP binding"/>
    <property type="evidence" value="ECO:0007669"/>
    <property type="project" value="UniProtKB-UniRule"/>
</dbReference>
<dbReference type="PANTHER" id="PTHR20836:SF0">
    <property type="entry name" value="4-HYDROXY-TETRAHYDRODIPICOLINATE REDUCTASE 1, CHLOROPLASTIC-RELATED"/>
    <property type="match status" value="1"/>
</dbReference>
<dbReference type="PROSITE" id="PS01298">
    <property type="entry name" value="DAPB"/>
    <property type="match status" value="1"/>
</dbReference>
<comment type="subcellular location">
    <subcellularLocation>
        <location evidence="13">Cytoplasm</location>
    </subcellularLocation>
</comment>
<evidence type="ECO:0000256" key="1">
    <source>
        <dbReference type="ARBA" id="ARBA00006642"/>
    </source>
</evidence>
<dbReference type="InterPro" id="IPR000846">
    <property type="entry name" value="DapB_N"/>
</dbReference>
<keyword evidence="6 13" id="KW-0560">Oxidoreductase</keyword>
<evidence type="ECO:0000256" key="4">
    <source>
        <dbReference type="ARBA" id="ARBA00022857"/>
    </source>
</evidence>
<dbReference type="RefSeq" id="WP_202859018.1">
    <property type="nucleotide sequence ID" value="NZ_JAEUGD010000066.1"/>
</dbReference>
<evidence type="ECO:0000256" key="11">
    <source>
        <dbReference type="ARBA" id="ARBA00049080"/>
    </source>
</evidence>
<dbReference type="Pfam" id="PF01113">
    <property type="entry name" value="DapB_N"/>
    <property type="match status" value="1"/>
</dbReference>
<dbReference type="InterPro" id="IPR022664">
    <property type="entry name" value="DapB_N_CS"/>
</dbReference>
<comment type="function">
    <text evidence="13">Catalyzes the conversion of 4-hydroxy-tetrahydrodipicolinate (HTPA) to tetrahydrodipicolinate.</text>
</comment>
<evidence type="ECO:0000256" key="9">
    <source>
        <dbReference type="ARBA" id="ARBA00037922"/>
    </source>
</evidence>
<organism evidence="16 17">
    <name type="scientific">Fulvivirga marina</name>
    <dbReference type="NCBI Taxonomy" id="2494733"/>
    <lineage>
        <taxon>Bacteria</taxon>
        <taxon>Pseudomonadati</taxon>
        <taxon>Bacteroidota</taxon>
        <taxon>Cytophagia</taxon>
        <taxon>Cytophagales</taxon>
        <taxon>Fulvivirgaceae</taxon>
        <taxon>Fulvivirga</taxon>
    </lineage>
</organism>
<dbReference type="AlphaFoldDB" id="A0A937G0D9"/>
<keyword evidence="2 13" id="KW-0963">Cytoplasm</keyword>
<dbReference type="PIRSF" id="PIRSF000161">
    <property type="entry name" value="DHPR"/>
    <property type="match status" value="1"/>
</dbReference>
<comment type="catalytic activity">
    <reaction evidence="11 13">
        <text>(S)-2,3,4,5-tetrahydrodipicolinate + NADP(+) + H2O = (2S,4S)-4-hydroxy-2,3,4,5-tetrahydrodipicolinate + NADPH + H(+)</text>
        <dbReference type="Rhea" id="RHEA:35331"/>
        <dbReference type="ChEBI" id="CHEBI:15377"/>
        <dbReference type="ChEBI" id="CHEBI:15378"/>
        <dbReference type="ChEBI" id="CHEBI:16845"/>
        <dbReference type="ChEBI" id="CHEBI:57783"/>
        <dbReference type="ChEBI" id="CHEBI:58349"/>
        <dbReference type="ChEBI" id="CHEBI:67139"/>
        <dbReference type="EC" id="1.17.1.8"/>
    </reaction>
</comment>
<dbReference type="NCBIfam" id="TIGR00036">
    <property type="entry name" value="dapB"/>
    <property type="match status" value="1"/>
</dbReference>
<dbReference type="EMBL" id="JAEUGD010000066">
    <property type="protein sequence ID" value="MBL6449499.1"/>
    <property type="molecule type" value="Genomic_DNA"/>
</dbReference>
<dbReference type="Proteomes" id="UP000614216">
    <property type="component" value="Unassembled WGS sequence"/>
</dbReference>
<dbReference type="GO" id="GO:0016726">
    <property type="term" value="F:oxidoreductase activity, acting on CH or CH2 groups, NAD or NADP as acceptor"/>
    <property type="evidence" value="ECO:0007669"/>
    <property type="project" value="UniProtKB-UniRule"/>
</dbReference>
<feature type="binding site" evidence="13">
    <location>
        <begin position="100"/>
        <end position="103"/>
    </location>
    <ligand>
        <name>NAD(+)</name>
        <dbReference type="ChEBI" id="CHEBI:57540"/>
    </ligand>
</feature>
<dbReference type="Pfam" id="PF05173">
    <property type="entry name" value="DapB_C"/>
    <property type="match status" value="1"/>
</dbReference>
<comment type="similarity">
    <text evidence="1 13">Belongs to the DapB family.</text>
</comment>
<evidence type="ECO:0000256" key="6">
    <source>
        <dbReference type="ARBA" id="ARBA00023002"/>
    </source>
</evidence>
<evidence type="ECO:0000259" key="15">
    <source>
        <dbReference type="Pfam" id="PF05173"/>
    </source>
</evidence>
<name>A0A937G0D9_9BACT</name>
<dbReference type="InterPro" id="IPR036291">
    <property type="entry name" value="NAD(P)-bd_dom_sf"/>
</dbReference>
<accession>A0A937G0D9</accession>
<comment type="catalytic activity">
    <reaction evidence="12 13">
        <text>(S)-2,3,4,5-tetrahydrodipicolinate + NAD(+) + H2O = (2S,4S)-4-hydroxy-2,3,4,5-tetrahydrodipicolinate + NADH + H(+)</text>
        <dbReference type="Rhea" id="RHEA:35323"/>
        <dbReference type="ChEBI" id="CHEBI:15377"/>
        <dbReference type="ChEBI" id="CHEBI:15378"/>
        <dbReference type="ChEBI" id="CHEBI:16845"/>
        <dbReference type="ChEBI" id="CHEBI:57540"/>
        <dbReference type="ChEBI" id="CHEBI:57945"/>
        <dbReference type="ChEBI" id="CHEBI:67139"/>
        <dbReference type="EC" id="1.17.1.8"/>
    </reaction>
</comment>
<evidence type="ECO:0000256" key="3">
    <source>
        <dbReference type="ARBA" id="ARBA00022605"/>
    </source>
</evidence>
<gene>
    <name evidence="13 16" type="primary">dapB</name>
    <name evidence="16" type="ORF">JMN32_24520</name>
</gene>
<feature type="domain" description="Dihydrodipicolinate reductase C-terminal" evidence="15">
    <location>
        <begin position="106"/>
        <end position="236"/>
    </location>
</feature>
<feature type="binding site" evidence="13">
    <location>
        <position position="32"/>
    </location>
    <ligand>
        <name>NAD(+)</name>
        <dbReference type="ChEBI" id="CHEBI:57540"/>
    </ligand>
</feature>
<keyword evidence="17" id="KW-1185">Reference proteome</keyword>
<dbReference type="Gene3D" id="3.40.50.720">
    <property type="entry name" value="NAD(P)-binding Rossmann-like Domain"/>
    <property type="match status" value="1"/>
</dbReference>
<keyword evidence="4 13" id="KW-0521">NADP</keyword>
<evidence type="ECO:0000256" key="2">
    <source>
        <dbReference type="ARBA" id="ARBA00022490"/>
    </source>
</evidence>
<dbReference type="GO" id="GO:0019877">
    <property type="term" value="P:diaminopimelate biosynthetic process"/>
    <property type="evidence" value="ECO:0007669"/>
    <property type="project" value="UniProtKB-UniRule"/>
</dbReference>
<dbReference type="HAMAP" id="MF_00102">
    <property type="entry name" value="DapB"/>
    <property type="match status" value="1"/>
</dbReference>
<comment type="caution">
    <text evidence="16">The sequence shown here is derived from an EMBL/GenBank/DDBJ whole genome shotgun (WGS) entry which is preliminary data.</text>
</comment>
<dbReference type="GO" id="GO:0009089">
    <property type="term" value="P:lysine biosynthetic process via diaminopimelate"/>
    <property type="evidence" value="ECO:0007669"/>
    <property type="project" value="UniProtKB-UniRule"/>
</dbReference>
<keyword evidence="7 13" id="KW-0520">NAD</keyword>
<dbReference type="InterPro" id="IPR022663">
    <property type="entry name" value="DapB_C"/>
</dbReference>
<dbReference type="Gene3D" id="3.30.360.10">
    <property type="entry name" value="Dihydrodipicolinate Reductase, domain 2"/>
    <property type="match status" value="1"/>
</dbReference>
<evidence type="ECO:0000313" key="16">
    <source>
        <dbReference type="EMBL" id="MBL6449499.1"/>
    </source>
</evidence>
<sequence length="238" mass="26401">MNILLLGYGKMGRAIEAIATERGHNIAGKINENNLDDIKKFSSTNADVAIEFSQPDAAFDNIKYCLENGIPVLSGTTGWLDKLQDIESLCQQANGTFFYASNYSIGVNLFFKLNEQLAELMKNFGEYNVDIEEIHHTEKKDSPSGTAITLAEGILKHASSKKQWINKPYGSKEDLVINSIREDKVPGTHTIKYGSAVDDIEIKHTAHSREGFAKGAVMVAEWLKDKKGVLSMNDFLKL</sequence>
<comment type="caution">
    <text evidence="13">Was originally thought to be a dihydrodipicolinate reductase (DHDPR), catalyzing the conversion of dihydrodipicolinate to tetrahydrodipicolinate. However, it was shown in E.coli that the substrate of the enzymatic reaction is not dihydrodipicolinate (DHDP) but in fact (2S,4S)-4-hydroxy-2,3,4,5-tetrahydrodipicolinic acid (HTPA), the product released by the DapA-catalyzed reaction.</text>
</comment>
<evidence type="ECO:0000313" key="17">
    <source>
        <dbReference type="Proteomes" id="UP000614216"/>
    </source>
</evidence>
<reference evidence="16" key="1">
    <citation type="submission" date="2021-01" db="EMBL/GenBank/DDBJ databases">
        <title>Fulvivirga kasyanovii gen. nov., sp nov., a novel member of the phylum Bacteroidetes isolated from seawater in a mussel farm.</title>
        <authorList>
            <person name="Zhao L.-H."/>
            <person name="Wang Z.-J."/>
        </authorList>
    </citation>
    <scope>NUCLEOTIDE SEQUENCE</scope>
    <source>
        <strain evidence="16">29W222</strain>
    </source>
</reference>
<evidence type="ECO:0000256" key="7">
    <source>
        <dbReference type="ARBA" id="ARBA00023027"/>
    </source>
</evidence>
<dbReference type="GO" id="GO:0005829">
    <property type="term" value="C:cytosol"/>
    <property type="evidence" value="ECO:0007669"/>
    <property type="project" value="TreeGrafter"/>
</dbReference>
<evidence type="ECO:0000259" key="14">
    <source>
        <dbReference type="Pfam" id="PF01113"/>
    </source>
</evidence>
<comment type="subunit">
    <text evidence="13">Homotetramer.</text>
</comment>
<feature type="active site" description="Proton donor/acceptor" evidence="13">
    <location>
        <position position="135"/>
    </location>
</feature>
<evidence type="ECO:0000256" key="12">
    <source>
        <dbReference type="ARBA" id="ARBA00049396"/>
    </source>
</evidence>
<comment type="pathway">
    <text evidence="9 13">Amino-acid biosynthesis; L-lysine biosynthesis via DAP pathway; (S)-tetrahydrodipicolinate from L-aspartate: step 4/4.</text>
</comment>
<feature type="domain" description="Dihydrodipicolinate reductase N-terminal" evidence="14">
    <location>
        <begin position="1"/>
        <end position="103"/>
    </location>
</feature>
<dbReference type="CDD" id="cd02274">
    <property type="entry name" value="DHDPR_N"/>
    <property type="match status" value="1"/>
</dbReference>
<keyword evidence="3 13" id="KW-0028">Amino-acid biosynthesis</keyword>
<dbReference type="EC" id="1.17.1.8" evidence="10 13"/>
<proteinExistence type="inferred from homology"/>
<comment type="caution">
    <text evidence="13">Lacks conserved residue(s) required for the propagation of feature annotation.</text>
</comment>
<dbReference type="PANTHER" id="PTHR20836">
    <property type="entry name" value="DIHYDRODIPICOLINATE REDUCTASE"/>
    <property type="match status" value="1"/>
</dbReference>
<keyword evidence="8 13" id="KW-0457">Lysine biosynthesis</keyword>
<evidence type="ECO:0000256" key="13">
    <source>
        <dbReference type="HAMAP-Rule" id="MF_00102"/>
    </source>
</evidence>
<evidence type="ECO:0000256" key="10">
    <source>
        <dbReference type="ARBA" id="ARBA00038983"/>
    </source>
</evidence>
<feature type="binding site" evidence="13">
    <location>
        <begin position="145"/>
        <end position="146"/>
    </location>
    <ligand>
        <name>(S)-2,3,4,5-tetrahydrodipicolinate</name>
        <dbReference type="ChEBI" id="CHEBI:16845"/>
    </ligand>
</feature>
<feature type="binding site" evidence="13">
    <location>
        <begin position="75"/>
        <end position="77"/>
    </location>
    <ligand>
        <name>NAD(+)</name>
        <dbReference type="ChEBI" id="CHEBI:57540"/>
    </ligand>
</feature>